<dbReference type="Proteomes" id="UP000626109">
    <property type="component" value="Unassembled WGS sequence"/>
</dbReference>
<comment type="caution">
    <text evidence="1">The sequence shown here is derived from an EMBL/GenBank/DDBJ whole genome shotgun (WGS) entry which is preliminary data.</text>
</comment>
<proteinExistence type="predicted"/>
<dbReference type="AlphaFoldDB" id="A0A813KDM2"/>
<feature type="non-terminal residue" evidence="1">
    <location>
        <position position="1"/>
    </location>
</feature>
<name>A0A813KDM2_POLGL</name>
<protein>
    <submittedName>
        <fullName evidence="1">Uncharacterized protein</fullName>
    </submittedName>
</protein>
<gene>
    <name evidence="1" type="ORF">PGLA2088_LOCUS29782</name>
</gene>
<accession>A0A813KDM2</accession>
<feature type="non-terminal residue" evidence="1">
    <location>
        <position position="85"/>
    </location>
</feature>
<evidence type="ECO:0000313" key="1">
    <source>
        <dbReference type="EMBL" id="CAE8696314.1"/>
    </source>
</evidence>
<sequence>PKSQEKGGDQFAVGPFQFLDAEKRDPSGFKKLEDLAQSTIEEEATLRLIAVPILGRRKVEELSAVIAPMSRVREILGQDQFATRA</sequence>
<organism evidence="1 2">
    <name type="scientific">Polarella glacialis</name>
    <name type="common">Dinoflagellate</name>
    <dbReference type="NCBI Taxonomy" id="89957"/>
    <lineage>
        <taxon>Eukaryota</taxon>
        <taxon>Sar</taxon>
        <taxon>Alveolata</taxon>
        <taxon>Dinophyceae</taxon>
        <taxon>Suessiales</taxon>
        <taxon>Suessiaceae</taxon>
        <taxon>Polarella</taxon>
    </lineage>
</organism>
<dbReference type="EMBL" id="CAJNNW010028486">
    <property type="protein sequence ID" value="CAE8696314.1"/>
    <property type="molecule type" value="Genomic_DNA"/>
</dbReference>
<reference evidence="1" key="1">
    <citation type="submission" date="2021-02" db="EMBL/GenBank/DDBJ databases">
        <authorList>
            <person name="Dougan E. K."/>
            <person name="Rhodes N."/>
            <person name="Thang M."/>
            <person name="Chan C."/>
        </authorList>
    </citation>
    <scope>NUCLEOTIDE SEQUENCE</scope>
</reference>
<evidence type="ECO:0000313" key="2">
    <source>
        <dbReference type="Proteomes" id="UP000626109"/>
    </source>
</evidence>